<organism evidence="7 8">
    <name type="scientific">Drosophila virilis</name>
    <name type="common">Fruit fly</name>
    <dbReference type="NCBI Taxonomy" id="7244"/>
    <lineage>
        <taxon>Eukaryota</taxon>
        <taxon>Metazoa</taxon>
        <taxon>Ecdysozoa</taxon>
        <taxon>Arthropoda</taxon>
        <taxon>Hexapoda</taxon>
        <taxon>Insecta</taxon>
        <taxon>Pterygota</taxon>
        <taxon>Neoptera</taxon>
        <taxon>Endopterygota</taxon>
        <taxon>Diptera</taxon>
        <taxon>Brachycera</taxon>
        <taxon>Muscomorpha</taxon>
        <taxon>Ephydroidea</taxon>
        <taxon>Drosophilidae</taxon>
        <taxon>Drosophila</taxon>
    </lineage>
</organism>
<evidence type="ECO:0000256" key="4">
    <source>
        <dbReference type="ARBA" id="ARBA00023136"/>
    </source>
</evidence>
<dbReference type="InterPro" id="IPR051856">
    <property type="entry name" value="CSR-E3_Ligase_Protein"/>
</dbReference>
<feature type="transmembrane region" description="Helical" evidence="5">
    <location>
        <begin position="34"/>
        <end position="53"/>
    </location>
</feature>
<dbReference type="OrthoDB" id="5985669at2759"/>
<gene>
    <name evidence="7" type="primary">Dvir\GJ13468</name>
    <name evidence="7" type="ORF">Dvir_GJ13468</name>
</gene>
<evidence type="ECO:0000259" key="6">
    <source>
        <dbReference type="Pfam" id="PF07782"/>
    </source>
</evidence>
<dbReference type="FunCoup" id="B4LC19">
    <property type="interactions" value="3"/>
</dbReference>
<reference evidence="7 8" key="1">
    <citation type="journal article" date="2007" name="Nature">
        <title>Evolution of genes and genomes on the Drosophila phylogeny.</title>
        <authorList>
            <consortium name="Drosophila 12 Genomes Consortium"/>
            <person name="Clark A.G."/>
            <person name="Eisen M.B."/>
            <person name="Smith D.R."/>
            <person name="Bergman C.M."/>
            <person name="Oliver B."/>
            <person name="Markow T.A."/>
            <person name="Kaufman T.C."/>
            <person name="Kellis M."/>
            <person name="Gelbart W."/>
            <person name="Iyer V.N."/>
            <person name="Pollard D.A."/>
            <person name="Sackton T.B."/>
            <person name="Larracuente A.M."/>
            <person name="Singh N.D."/>
            <person name="Abad J.P."/>
            <person name="Abt D.N."/>
            <person name="Adryan B."/>
            <person name="Aguade M."/>
            <person name="Akashi H."/>
            <person name="Anderson W.W."/>
            <person name="Aquadro C.F."/>
            <person name="Ardell D.H."/>
            <person name="Arguello R."/>
            <person name="Artieri C.G."/>
            <person name="Barbash D.A."/>
            <person name="Barker D."/>
            <person name="Barsanti P."/>
            <person name="Batterham P."/>
            <person name="Batzoglou S."/>
            <person name="Begun D."/>
            <person name="Bhutkar A."/>
            <person name="Blanco E."/>
            <person name="Bosak S.A."/>
            <person name="Bradley R.K."/>
            <person name="Brand A.D."/>
            <person name="Brent M.R."/>
            <person name="Brooks A.N."/>
            <person name="Brown R.H."/>
            <person name="Butlin R.K."/>
            <person name="Caggese C."/>
            <person name="Calvi B.R."/>
            <person name="Bernardo de Carvalho A."/>
            <person name="Caspi A."/>
            <person name="Castrezana S."/>
            <person name="Celniker S.E."/>
            <person name="Chang J.L."/>
            <person name="Chapple C."/>
            <person name="Chatterji S."/>
            <person name="Chinwalla A."/>
            <person name="Civetta A."/>
            <person name="Clifton S.W."/>
            <person name="Comeron J.M."/>
            <person name="Costello J.C."/>
            <person name="Coyne J.A."/>
            <person name="Daub J."/>
            <person name="David R.G."/>
            <person name="Delcher A.L."/>
            <person name="Delehaunty K."/>
            <person name="Do C.B."/>
            <person name="Ebling H."/>
            <person name="Edwards K."/>
            <person name="Eickbush T."/>
            <person name="Evans J.D."/>
            <person name="Filipski A."/>
            <person name="Findeiss S."/>
            <person name="Freyhult E."/>
            <person name="Fulton L."/>
            <person name="Fulton R."/>
            <person name="Garcia A.C."/>
            <person name="Gardiner A."/>
            <person name="Garfield D.A."/>
            <person name="Garvin B.E."/>
            <person name="Gibson G."/>
            <person name="Gilbert D."/>
            <person name="Gnerre S."/>
            <person name="Godfrey J."/>
            <person name="Good R."/>
            <person name="Gotea V."/>
            <person name="Gravely B."/>
            <person name="Greenberg A.J."/>
            <person name="Griffiths-Jones S."/>
            <person name="Gross S."/>
            <person name="Guigo R."/>
            <person name="Gustafson E.A."/>
            <person name="Haerty W."/>
            <person name="Hahn M.W."/>
            <person name="Halligan D.L."/>
            <person name="Halpern A.L."/>
            <person name="Halter G.M."/>
            <person name="Han M.V."/>
            <person name="Heger A."/>
            <person name="Hillier L."/>
            <person name="Hinrichs A.S."/>
            <person name="Holmes I."/>
            <person name="Hoskins R.A."/>
            <person name="Hubisz M.J."/>
            <person name="Hultmark D."/>
            <person name="Huntley M.A."/>
            <person name="Jaffe D.B."/>
            <person name="Jagadeeshan S."/>
            <person name="Jeck W.R."/>
            <person name="Johnson J."/>
            <person name="Jones C.D."/>
            <person name="Jordan W.C."/>
            <person name="Karpen G.H."/>
            <person name="Kataoka E."/>
            <person name="Keightley P.D."/>
            <person name="Kheradpour P."/>
            <person name="Kirkness E.F."/>
            <person name="Koerich L.B."/>
            <person name="Kristiansen K."/>
            <person name="Kudrna D."/>
            <person name="Kulathinal R.J."/>
            <person name="Kumar S."/>
            <person name="Kwok R."/>
            <person name="Lander E."/>
            <person name="Langley C.H."/>
            <person name="Lapoint R."/>
            <person name="Lazzaro B.P."/>
            <person name="Lee S.J."/>
            <person name="Levesque L."/>
            <person name="Li R."/>
            <person name="Lin C.F."/>
            <person name="Lin M.F."/>
            <person name="Lindblad-Toh K."/>
            <person name="Llopart A."/>
            <person name="Long M."/>
            <person name="Low L."/>
            <person name="Lozovsky E."/>
            <person name="Lu J."/>
            <person name="Luo M."/>
            <person name="Machado C.A."/>
            <person name="Makalowski W."/>
            <person name="Marzo M."/>
            <person name="Matsuda M."/>
            <person name="Matzkin L."/>
            <person name="McAllister B."/>
            <person name="McBride C.S."/>
            <person name="McKernan B."/>
            <person name="McKernan K."/>
            <person name="Mendez-Lago M."/>
            <person name="Minx P."/>
            <person name="Mollenhauer M.U."/>
            <person name="Montooth K."/>
            <person name="Mount S.M."/>
            <person name="Mu X."/>
            <person name="Myers E."/>
            <person name="Negre B."/>
            <person name="Newfeld S."/>
            <person name="Nielsen R."/>
            <person name="Noor M.A."/>
            <person name="O'Grady P."/>
            <person name="Pachter L."/>
            <person name="Papaceit M."/>
            <person name="Parisi M.J."/>
            <person name="Parisi M."/>
            <person name="Parts L."/>
            <person name="Pedersen J.S."/>
            <person name="Pesole G."/>
            <person name="Phillippy A.M."/>
            <person name="Ponting C.P."/>
            <person name="Pop M."/>
            <person name="Porcelli D."/>
            <person name="Powell J.R."/>
            <person name="Prohaska S."/>
            <person name="Pruitt K."/>
            <person name="Puig M."/>
            <person name="Quesneville H."/>
            <person name="Ram K.R."/>
            <person name="Rand D."/>
            <person name="Rasmussen M.D."/>
            <person name="Reed L.K."/>
            <person name="Reenan R."/>
            <person name="Reily A."/>
            <person name="Remington K.A."/>
            <person name="Rieger T.T."/>
            <person name="Ritchie M.G."/>
            <person name="Robin C."/>
            <person name="Rogers Y.H."/>
            <person name="Rohde C."/>
            <person name="Rozas J."/>
            <person name="Rubenfield M.J."/>
            <person name="Ruiz A."/>
            <person name="Russo S."/>
            <person name="Salzberg S.L."/>
            <person name="Sanchez-Gracia A."/>
            <person name="Saranga D.J."/>
            <person name="Sato H."/>
            <person name="Schaeffer S.W."/>
            <person name="Schatz M.C."/>
            <person name="Schlenke T."/>
            <person name="Schwartz R."/>
            <person name="Segarra C."/>
            <person name="Singh R.S."/>
            <person name="Sirot L."/>
            <person name="Sirota M."/>
            <person name="Sisneros N.B."/>
            <person name="Smith C.D."/>
            <person name="Smith T.F."/>
            <person name="Spieth J."/>
            <person name="Stage D.E."/>
            <person name="Stark A."/>
            <person name="Stephan W."/>
            <person name="Strausberg R.L."/>
            <person name="Strempel S."/>
            <person name="Sturgill D."/>
            <person name="Sutton G."/>
            <person name="Sutton G.G."/>
            <person name="Tao W."/>
            <person name="Teichmann S."/>
            <person name="Tobari Y.N."/>
            <person name="Tomimura Y."/>
            <person name="Tsolas J.M."/>
            <person name="Valente V.L."/>
            <person name="Venter E."/>
            <person name="Venter J.C."/>
            <person name="Vicario S."/>
            <person name="Vieira F.G."/>
            <person name="Vilella A.J."/>
            <person name="Villasante A."/>
            <person name="Walenz B."/>
            <person name="Wang J."/>
            <person name="Wasserman M."/>
            <person name="Watts T."/>
            <person name="Wilson D."/>
            <person name="Wilson R.K."/>
            <person name="Wing R.A."/>
            <person name="Wolfner M.F."/>
            <person name="Wong A."/>
            <person name="Wong G.K."/>
            <person name="Wu C.I."/>
            <person name="Wu G."/>
            <person name="Yamamoto D."/>
            <person name="Yang H.P."/>
            <person name="Yang S.P."/>
            <person name="Yorke J.A."/>
            <person name="Yoshida K."/>
            <person name="Zdobnov E."/>
            <person name="Zhang P."/>
            <person name="Zhang Y."/>
            <person name="Zimin A.V."/>
            <person name="Baldwin J."/>
            <person name="Abdouelleil A."/>
            <person name="Abdulkadir J."/>
            <person name="Abebe A."/>
            <person name="Abera B."/>
            <person name="Abreu J."/>
            <person name="Acer S.C."/>
            <person name="Aftuck L."/>
            <person name="Alexander A."/>
            <person name="An P."/>
            <person name="Anderson E."/>
            <person name="Anderson S."/>
            <person name="Arachi H."/>
            <person name="Azer M."/>
            <person name="Bachantsang P."/>
            <person name="Barry A."/>
            <person name="Bayul T."/>
            <person name="Berlin A."/>
            <person name="Bessette D."/>
            <person name="Bloom T."/>
            <person name="Blye J."/>
            <person name="Boguslavskiy L."/>
            <person name="Bonnet C."/>
            <person name="Boukhgalter B."/>
            <person name="Bourzgui I."/>
            <person name="Brown A."/>
            <person name="Cahill P."/>
            <person name="Channer S."/>
            <person name="Cheshatsang Y."/>
            <person name="Chuda L."/>
            <person name="Citroen M."/>
            <person name="Collymore A."/>
            <person name="Cooke P."/>
            <person name="Costello M."/>
            <person name="D'Aco K."/>
            <person name="Daza R."/>
            <person name="De Haan G."/>
            <person name="DeGray S."/>
            <person name="DeMaso C."/>
            <person name="Dhargay N."/>
            <person name="Dooley K."/>
            <person name="Dooley E."/>
            <person name="Doricent M."/>
            <person name="Dorje P."/>
            <person name="Dorjee K."/>
            <person name="Dupes A."/>
            <person name="Elong R."/>
            <person name="Falk J."/>
            <person name="Farina A."/>
            <person name="Faro S."/>
            <person name="Ferguson D."/>
            <person name="Fisher S."/>
            <person name="Foley C.D."/>
            <person name="Franke A."/>
            <person name="Friedrich D."/>
            <person name="Gadbois L."/>
            <person name="Gearin G."/>
            <person name="Gearin C.R."/>
            <person name="Giannoukos G."/>
            <person name="Goode T."/>
            <person name="Graham J."/>
            <person name="Grandbois E."/>
            <person name="Grewal S."/>
            <person name="Gyaltsen K."/>
            <person name="Hafez N."/>
            <person name="Hagos B."/>
            <person name="Hall J."/>
            <person name="Henson C."/>
            <person name="Hollinger A."/>
            <person name="Honan T."/>
            <person name="Huard M.D."/>
            <person name="Hughes L."/>
            <person name="Hurhula B."/>
            <person name="Husby M.E."/>
            <person name="Kamat A."/>
            <person name="Kanga B."/>
            <person name="Kashin S."/>
            <person name="Khazanovich D."/>
            <person name="Kisner P."/>
            <person name="Lance K."/>
            <person name="Lara M."/>
            <person name="Lee W."/>
            <person name="Lennon N."/>
            <person name="Letendre F."/>
            <person name="LeVine R."/>
            <person name="Lipovsky A."/>
            <person name="Liu X."/>
            <person name="Liu J."/>
            <person name="Liu S."/>
            <person name="Lokyitsang T."/>
            <person name="Lokyitsang Y."/>
            <person name="Lubonja R."/>
            <person name="Lui A."/>
            <person name="MacDonald P."/>
            <person name="Magnisalis V."/>
            <person name="Maru K."/>
            <person name="Matthews C."/>
            <person name="McCusker W."/>
            <person name="McDonough S."/>
            <person name="Mehta T."/>
            <person name="Meldrim J."/>
            <person name="Meneus L."/>
            <person name="Mihai O."/>
            <person name="Mihalev A."/>
            <person name="Mihova T."/>
            <person name="Mittelman R."/>
            <person name="Mlenga V."/>
            <person name="Montmayeur A."/>
            <person name="Mulrain L."/>
            <person name="Navidi A."/>
            <person name="Naylor J."/>
            <person name="Negash T."/>
            <person name="Nguyen T."/>
            <person name="Nguyen N."/>
            <person name="Nicol R."/>
            <person name="Norbu C."/>
            <person name="Norbu N."/>
            <person name="Novod N."/>
            <person name="O'Neill B."/>
            <person name="Osman S."/>
            <person name="Markiewicz E."/>
            <person name="Oyono O.L."/>
            <person name="Patti C."/>
            <person name="Phunkhang P."/>
            <person name="Pierre F."/>
            <person name="Priest M."/>
            <person name="Raghuraman S."/>
            <person name="Rege F."/>
            <person name="Reyes R."/>
            <person name="Rise C."/>
            <person name="Rogov P."/>
            <person name="Ross K."/>
            <person name="Ryan E."/>
            <person name="Settipalli S."/>
            <person name="Shea T."/>
            <person name="Sherpa N."/>
            <person name="Shi L."/>
            <person name="Shih D."/>
            <person name="Sparrow T."/>
            <person name="Spaulding J."/>
            <person name="Stalker J."/>
            <person name="Stange-Thomann N."/>
            <person name="Stavropoulos S."/>
            <person name="Stone C."/>
            <person name="Strader C."/>
            <person name="Tesfaye S."/>
            <person name="Thomson T."/>
            <person name="Thoulutsang Y."/>
            <person name="Thoulutsang D."/>
            <person name="Topham K."/>
            <person name="Topping I."/>
            <person name="Tsamla T."/>
            <person name="Vassiliev H."/>
            <person name="Vo A."/>
            <person name="Wangchuk T."/>
            <person name="Wangdi T."/>
            <person name="Weiand M."/>
            <person name="Wilkinson J."/>
            <person name="Wilson A."/>
            <person name="Yadav S."/>
            <person name="Young G."/>
            <person name="Yu Q."/>
            <person name="Zembek L."/>
            <person name="Zhong D."/>
            <person name="Zimmer A."/>
            <person name="Zwirko Z."/>
            <person name="Jaffe D.B."/>
            <person name="Alvarez P."/>
            <person name="Brockman W."/>
            <person name="Butler J."/>
            <person name="Chin C."/>
            <person name="Gnerre S."/>
            <person name="Grabherr M."/>
            <person name="Kleber M."/>
            <person name="Mauceli E."/>
            <person name="MacCallum I."/>
        </authorList>
    </citation>
    <scope>NUCLEOTIDE SEQUENCE [LARGE SCALE GENOMIC DNA]</scope>
    <source>
        <strain evidence="8">Tucson 15010-1051.87</strain>
    </source>
</reference>
<dbReference type="EMBL" id="CH940647">
    <property type="protein sequence ID" value="EDW69819.2"/>
    <property type="molecule type" value="Genomic_DNA"/>
</dbReference>
<keyword evidence="8" id="KW-1185">Reference proteome</keyword>
<name>B4LC19_DROVI</name>
<evidence type="ECO:0000256" key="5">
    <source>
        <dbReference type="SAM" id="Phobius"/>
    </source>
</evidence>
<dbReference type="InParanoid" id="B4LC19"/>
<feature type="transmembrane region" description="Helical" evidence="5">
    <location>
        <begin position="514"/>
        <end position="531"/>
    </location>
</feature>
<dbReference type="InterPro" id="IPR012858">
    <property type="entry name" value="DC_STAMP-like"/>
</dbReference>
<keyword evidence="3 5" id="KW-1133">Transmembrane helix</keyword>
<evidence type="ECO:0000313" key="7">
    <source>
        <dbReference type="EMBL" id="EDW69819.2"/>
    </source>
</evidence>
<dbReference type="KEGG" id="dvi:6622252"/>
<evidence type="ECO:0000256" key="1">
    <source>
        <dbReference type="ARBA" id="ARBA00004141"/>
    </source>
</evidence>
<proteinExistence type="predicted"/>
<dbReference type="GO" id="GO:0016020">
    <property type="term" value="C:membrane"/>
    <property type="evidence" value="ECO:0007669"/>
    <property type="project" value="UniProtKB-SubCell"/>
</dbReference>
<evidence type="ECO:0000313" key="8">
    <source>
        <dbReference type="Proteomes" id="UP000008792"/>
    </source>
</evidence>
<accession>B4LC19</accession>
<dbReference type="eggNOG" id="KOG3726">
    <property type="taxonomic scope" value="Eukaryota"/>
</dbReference>
<feature type="transmembrane region" description="Helical" evidence="5">
    <location>
        <begin position="60"/>
        <end position="78"/>
    </location>
</feature>
<evidence type="ECO:0000256" key="3">
    <source>
        <dbReference type="ARBA" id="ARBA00022989"/>
    </source>
</evidence>
<dbReference type="Proteomes" id="UP000008792">
    <property type="component" value="Unassembled WGS sequence"/>
</dbReference>
<evidence type="ECO:0000256" key="2">
    <source>
        <dbReference type="ARBA" id="ARBA00022692"/>
    </source>
</evidence>
<dbReference type="PANTHER" id="PTHR21041:SF17">
    <property type="entry name" value="E3 UBIQUITIN-PROTEIN LIGASE DCST1"/>
    <property type="match status" value="1"/>
</dbReference>
<protein>
    <recommendedName>
        <fullName evidence="6">Dendritic cell-specific transmembrane protein-like domain-containing protein</fullName>
    </recommendedName>
</protein>
<dbReference type="HOGENOM" id="CLU_015030_1_1_1"/>
<keyword evidence="4 5" id="KW-0472">Membrane</keyword>
<dbReference type="Pfam" id="PF07782">
    <property type="entry name" value="DC_STAMP"/>
    <property type="match status" value="1"/>
</dbReference>
<feature type="transmembrane region" description="Helical" evidence="5">
    <location>
        <begin position="421"/>
        <end position="440"/>
    </location>
</feature>
<comment type="subcellular location">
    <subcellularLocation>
        <location evidence="1">Membrane</location>
        <topology evidence="1">Multi-pass membrane protein</topology>
    </subcellularLocation>
</comment>
<keyword evidence="2 5" id="KW-0812">Transmembrane</keyword>
<feature type="domain" description="Dendritic cell-specific transmembrane protein-like" evidence="6">
    <location>
        <begin position="368"/>
        <end position="559"/>
    </location>
</feature>
<sequence>MRGLCSFLTGVLLAYLMWMLVAFSSHFGKLYAAVVPEWVVLVVFLLFNGLAYLLSRSVRVVTLLIFVGLLGNAGRSYLRATAFALVISGPIDNLVRNAGEVARVFACTTILTYNLTKTRFDLMAKPFTNTLQTMKDDLDEIQGNFKELQIILEDLKYGVEYTDIEDDKFGNSKQRRAANATNKFSNNSSYPLPKASAMQAKFVRNMRNRCKHQLRSGHHVCREIFLKGYRKCATNFPDWLASVVCWPYRVDIICRVNIFGNPDKLCDASKVVPSSFGETYVNLLVAEHQLYDNSSNIEITYQIQNVTTSEQLLSAQETSEQFIKDFERRRRMFSFVMTIIEKFLYLFILGVICTSIRYHYKYCINVEFDNFYITDYFKHVDARRKLAQKPSILPLHSYERPMYVDVEELNSRTDNERRTDFFHLLQLSLELITAGIFILLDRLVVNLLRIIHKRSLITYQQEGEHEVRFRINGTGLMARLLRTTMKNFNIHERVSTSLSNEECLPTPHVLPRSFYIKLLLLYLVILLLVYVSTTFQRLRRVICSHFYYKREKWRILFLYSSILRCRHSYREVMRKRAEENMASRHVQGRLNICLVLRLSYPKRFGWLANYNCAKRSCLTCNAREDNRFVFCENCGMPYCRDCCRELKTLCVYCDELMHQEPAPELSPNAQIHRKRK</sequence>
<dbReference type="AlphaFoldDB" id="B4LC19"/>
<dbReference type="STRING" id="7244.B4LC19"/>
<dbReference type="PANTHER" id="PTHR21041">
    <property type="entry name" value="DENDRITIC CELL-SPECIFIC TRANSMEMBRANE PROTEIN"/>
    <property type="match status" value="1"/>
</dbReference>
<feature type="transmembrane region" description="Helical" evidence="5">
    <location>
        <begin position="332"/>
        <end position="352"/>
    </location>
</feature>